<feature type="region of interest" description="Disordered" evidence="1">
    <location>
        <begin position="206"/>
        <end position="225"/>
    </location>
</feature>
<evidence type="ECO:0000313" key="3">
    <source>
        <dbReference type="WBParaSite" id="maker-unitig_19481-snap-gene-0.1-mRNA-1"/>
    </source>
</evidence>
<dbReference type="AlphaFoldDB" id="A0A1I8F3S8"/>
<organism evidence="2 3">
    <name type="scientific">Macrostomum lignano</name>
    <dbReference type="NCBI Taxonomy" id="282301"/>
    <lineage>
        <taxon>Eukaryota</taxon>
        <taxon>Metazoa</taxon>
        <taxon>Spiralia</taxon>
        <taxon>Lophotrochozoa</taxon>
        <taxon>Platyhelminthes</taxon>
        <taxon>Rhabditophora</taxon>
        <taxon>Macrostomorpha</taxon>
        <taxon>Macrostomida</taxon>
        <taxon>Macrostomidae</taxon>
        <taxon>Macrostomum</taxon>
    </lineage>
</organism>
<reference evidence="3" key="1">
    <citation type="submission" date="2016-11" db="UniProtKB">
        <authorList>
            <consortium name="WormBaseParasite"/>
        </authorList>
    </citation>
    <scope>IDENTIFICATION</scope>
</reference>
<keyword evidence="2" id="KW-1185">Reference proteome</keyword>
<protein>
    <submittedName>
        <fullName evidence="3">Secreted protein</fullName>
    </submittedName>
</protein>
<evidence type="ECO:0000313" key="2">
    <source>
        <dbReference type="Proteomes" id="UP000095280"/>
    </source>
</evidence>
<accession>A0A1I8F3S8</accession>
<name>A0A1I8F3S8_9PLAT</name>
<dbReference type="Proteomes" id="UP000095280">
    <property type="component" value="Unplaced"/>
</dbReference>
<sequence length="225" mass="24990">MKMLSCLLYSALVTTSSRSRSRADQLRSPTHRQQPGPDPQTAQSRAAGLEPSLYRRTASASTASSLIRLTLLLLEAAMTATARLWRRAAPQTALRQLRHRRPCRRLPDGRLSACRFSRRPPTDCGRVHSACRPAAAPRRWRLWRRTTPRPSWLRIRRLKLATLGEVCSDSSTGATTRTAAVIVTVRAKTLLPSMATRTSRRCPFGGPAAASSCPRTWSPWPRPTG</sequence>
<evidence type="ECO:0000256" key="1">
    <source>
        <dbReference type="SAM" id="MobiDB-lite"/>
    </source>
</evidence>
<feature type="region of interest" description="Disordered" evidence="1">
    <location>
        <begin position="18"/>
        <end position="48"/>
    </location>
</feature>
<proteinExistence type="predicted"/>
<dbReference type="WBParaSite" id="maker-unitig_19481-snap-gene-0.1-mRNA-1">
    <property type="protein sequence ID" value="maker-unitig_19481-snap-gene-0.1-mRNA-1"/>
    <property type="gene ID" value="maker-unitig_19481-snap-gene-0.1"/>
</dbReference>